<evidence type="ECO:0000313" key="1">
    <source>
        <dbReference type="EMBL" id="JAE24193.1"/>
    </source>
</evidence>
<dbReference type="EMBL" id="GBRH01173703">
    <property type="protein sequence ID" value="JAE24193.1"/>
    <property type="molecule type" value="Transcribed_RNA"/>
</dbReference>
<dbReference type="AlphaFoldDB" id="A0A0A9GUC8"/>
<name>A0A0A9GUC8_ARUDO</name>
<proteinExistence type="predicted"/>
<organism evidence="1">
    <name type="scientific">Arundo donax</name>
    <name type="common">Giant reed</name>
    <name type="synonym">Donax arundinaceus</name>
    <dbReference type="NCBI Taxonomy" id="35708"/>
    <lineage>
        <taxon>Eukaryota</taxon>
        <taxon>Viridiplantae</taxon>
        <taxon>Streptophyta</taxon>
        <taxon>Embryophyta</taxon>
        <taxon>Tracheophyta</taxon>
        <taxon>Spermatophyta</taxon>
        <taxon>Magnoliopsida</taxon>
        <taxon>Liliopsida</taxon>
        <taxon>Poales</taxon>
        <taxon>Poaceae</taxon>
        <taxon>PACMAD clade</taxon>
        <taxon>Arundinoideae</taxon>
        <taxon>Arundineae</taxon>
        <taxon>Arundo</taxon>
    </lineage>
</organism>
<accession>A0A0A9GUC8</accession>
<reference evidence="1" key="2">
    <citation type="journal article" date="2015" name="Data Brief">
        <title>Shoot transcriptome of the giant reed, Arundo donax.</title>
        <authorList>
            <person name="Barrero R.A."/>
            <person name="Guerrero F.D."/>
            <person name="Moolhuijzen P."/>
            <person name="Goolsby J.A."/>
            <person name="Tidwell J."/>
            <person name="Bellgard S.E."/>
            <person name="Bellgard M.I."/>
        </authorList>
    </citation>
    <scope>NUCLEOTIDE SEQUENCE</scope>
    <source>
        <tissue evidence="1">Shoot tissue taken approximately 20 cm above the soil surface</tissue>
    </source>
</reference>
<reference evidence="1" key="1">
    <citation type="submission" date="2014-09" db="EMBL/GenBank/DDBJ databases">
        <authorList>
            <person name="Magalhaes I.L.F."/>
            <person name="Oliveira U."/>
            <person name="Santos F.R."/>
            <person name="Vidigal T.H.D.A."/>
            <person name="Brescovit A.D."/>
            <person name="Santos A.J."/>
        </authorList>
    </citation>
    <scope>NUCLEOTIDE SEQUENCE</scope>
    <source>
        <tissue evidence="1">Shoot tissue taken approximately 20 cm above the soil surface</tissue>
    </source>
</reference>
<protein>
    <submittedName>
        <fullName evidence="1">Uncharacterized protein</fullName>
    </submittedName>
</protein>
<sequence length="64" mass="7118">MKATIRLNEPELGVVATCQQLNSTLDYVFLCELLSSSTNISIPRVKKLSKNINIPKNRTSSILL</sequence>